<proteinExistence type="predicted"/>
<accession>A0AA37GJR5</accession>
<keyword evidence="2" id="KW-1185">Reference proteome</keyword>
<evidence type="ECO:0000313" key="1">
    <source>
        <dbReference type="EMBL" id="GJC81533.1"/>
    </source>
</evidence>
<dbReference type="AlphaFoldDB" id="A0AA37GJR5"/>
<sequence>MMREGAVDVYLVDRGVRRRPEARAWKEVHGTGGGSSSSYWAMDSAGAGPRGSGAGGYLEPFENCGQNHWLKIADLDDFLSEESDLAGDWKIHLDGYVQGYSMPRQLNIGFGRGADEELVTCRSSGLAVE</sequence>
<comment type="caution">
    <text evidence="1">The sequence shown here is derived from an EMBL/GenBank/DDBJ whole genome shotgun (WGS) entry which is preliminary data.</text>
</comment>
<evidence type="ECO:0000313" key="2">
    <source>
        <dbReference type="Proteomes" id="UP001055172"/>
    </source>
</evidence>
<dbReference type="EMBL" id="BPPX01000007">
    <property type="protein sequence ID" value="GJC81533.1"/>
    <property type="molecule type" value="Genomic_DNA"/>
</dbReference>
<organism evidence="1 2">
    <name type="scientific">Colletotrichum liriopes</name>
    <dbReference type="NCBI Taxonomy" id="708192"/>
    <lineage>
        <taxon>Eukaryota</taxon>
        <taxon>Fungi</taxon>
        <taxon>Dikarya</taxon>
        <taxon>Ascomycota</taxon>
        <taxon>Pezizomycotina</taxon>
        <taxon>Sordariomycetes</taxon>
        <taxon>Hypocreomycetidae</taxon>
        <taxon>Glomerellales</taxon>
        <taxon>Glomerellaceae</taxon>
        <taxon>Colletotrichum</taxon>
        <taxon>Colletotrichum spaethianum species complex</taxon>
    </lineage>
</organism>
<protein>
    <submittedName>
        <fullName evidence="1">Uncharacterized protein</fullName>
    </submittedName>
</protein>
<gene>
    <name evidence="1" type="ORF">ColLi_04371</name>
</gene>
<reference evidence="1 2" key="1">
    <citation type="submission" date="2021-07" db="EMBL/GenBank/DDBJ databases">
        <title>Genome data of Colletotrichum spaethianum.</title>
        <authorList>
            <person name="Utami Y.D."/>
            <person name="Hiruma K."/>
        </authorList>
    </citation>
    <scope>NUCLEOTIDE SEQUENCE [LARGE SCALE GENOMIC DNA]</scope>
    <source>
        <strain evidence="1 2">MAFF 242679</strain>
    </source>
</reference>
<name>A0AA37GJR5_9PEZI</name>
<dbReference type="Proteomes" id="UP001055172">
    <property type="component" value="Unassembled WGS sequence"/>
</dbReference>